<dbReference type="EMBL" id="GGEC01053256">
    <property type="protein sequence ID" value="MBX33740.1"/>
    <property type="molecule type" value="Transcribed_RNA"/>
</dbReference>
<dbReference type="AlphaFoldDB" id="A0A2P2MU33"/>
<sequence length="75" mass="8711">MLVSSGSDIMLLVYNFTMHHIMDKSKPKQKSRKTMKAMVIYIYCFIQPNHHCIFSTPVHCWTSGTLHTDTQVHNT</sequence>
<dbReference type="EMBL" id="GGEC01053238">
    <property type="protein sequence ID" value="MBX33722.1"/>
    <property type="molecule type" value="Transcribed_RNA"/>
</dbReference>
<accession>A0A2P2MU33</accession>
<protein>
    <submittedName>
        <fullName evidence="1">Uncharacterized protein</fullName>
    </submittedName>
</protein>
<evidence type="ECO:0000313" key="1">
    <source>
        <dbReference type="EMBL" id="MBX33740.1"/>
    </source>
</evidence>
<reference evidence="1" key="1">
    <citation type="submission" date="2018-02" db="EMBL/GenBank/DDBJ databases">
        <title>Rhizophora mucronata_Transcriptome.</title>
        <authorList>
            <person name="Meera S.P."/>
            <person name="Sreeshan A."/>
            <person name="Augustine A."/>
        </authorList>
    </citation>
    <scope>NUCLEOTIDE SEQUENCE</scope>
    <source>
        <tissue evidence="1">Leaf</tissue>
    </source>
</reference>
<name>A0A2P2MU33_RHIMU</name>
<proteinExistence type="predicted"/>
<organism evidence="1">
    <name type="scientific">Rhizophora mucronata</name>
    <name type="common">Asiatic mangrove</name>
    <dbReference type="NCBI Taxonomy" id="61149"/>
    <lineage>
        <taxon>Eukaryota</taxon>
        <taxon>Viridiplantae</taxon>
        <taxon>Streptophyta</taxon>
        <taxon>Embryophyta</taxon>
        <taxon>Tracheophyta</taxon>
        <taxon>Spermatophyta</taxon>
        <taxon>Magnoliopsida</taxon>
        <taxon>eudicotyledons</taxon>
        <taxon>Gunneridae</taxon>
        <taxon>Pentapetalae</taxon>
        <taxon>rosids</taxon>
        <taxon>fabids</taxon>
        <taxon>Malpighiales</taxon>
        <taxon>Rhizophoraceae</taxon>
        <taxon>Rhizophora</taxon>
    </lineage>
</organism>